<feature type="domain" description="Lipoprotein LpqB C-terminal" evidence="1">
    <location>
        <begin position="2"/>
        <end position="181"/>
    </location>
</feature>
<dbReference type="SUPFAM" id="SSF63829">
    <property type="entry name" value="Calcium-dependent phosphotriesterase"/>
    <property type="match status" value="1"/>
</dbReference>
<organism evidence="2">
    <name type="scientific">mine drainage metagenome</name>
    <dbReference type="NCBI Taxonomy" id="410659"/>
    <lineage>
        <taxon>unclassified sequences</taxon>
        <taxon>metagenomes</taxon>
        <taxon>ecological metagenomes</taxon>
    </lineage>
</organism>
<reference evidence="2" key="1">
    <citation type="submission" date="2016-10" db="EMBL/GenBank/DDBJ databases">
        <title>Sequence of Gallionella enrichment culture.</title>
        <authorList>
            <person name="Poehlein A."/>
            <person name="Muehling M."/>
            <person name="Daniel R."/>
        </authorList>
    </citation>
    <scope>NUCLEOTIDE SEQUENCE</scope>
</reference>
<sequence length="182" mass="19619">MPPSWDSDGNLWAARTNGTRSDVYVITPDGRTIAVAAESLANRNVQGFRIARDGSRVAFAIESEGSSRLFIARVVRFGLDMDPKIRIEAPVEIPWTAGSIKLINWMDATDLAILTSSAPRSIWKVSLDASEEINLAGIVNPVVIAAAPGMPLLAINNQGTLSVLNGQTWMEIGVGRYPIYPG</sequence>
<dbReference type="EMBL" id="MLJW01002595">
    <property type="protein sequence ID" value="OIQ74190.1"/>
    <property type="molecule type" value="Genomic_DNA"/>
</dbReference>
<protein>
    <submittedName>
        <fullName evidence="2">Lipoprotein LpqB</fullName>
    </submittedName>
</protein>
<dbReference type="InterPro" id="IPR018910">
    <property type="entry name" value="LpqB_C"/>
</dbReference>
<evidence type="ECO:0000259" key="1">
    <source>
        <dbReference type="Pfam" id="PF10647"/>
    </source>
</evidence>
<dbReference type="AlphaFoldDB" id="A0A1J5PRG2"/>
<accession>A0A1J5PRG2</accession>
<keyword evidence="2" id="KW-0449">Lipoprotein</keyword>
<evidence type="ECO:0000313" key="2">
    <source>
        <dbReference type="EMBL" id="OIQ74190.1"/>
    </source>
</evidence>
<gene>
    <name evidence="2" type="primary">lpqB_2</name>
    <name evidence="2" type="ORF">GALL_441640</name>
</gene>
<name>A0A1J5PRG2_9ZZZZ</name>
<comment type="caution">
    <text evidence="2">The sequence shown here is derived from an EMBL/GenBank/DDBJ whole genome shotgun (WGS) entry which is preliminary data.</text>
</comment>
<proteinExistence type="predicted"/>
<dbReference type="Pfam" id="PF10647">
    <property type="entry name" value="Gmad1"/>
    <property type="match status" value="1"/>
</dbReference>